<evidence type="ECO:0000256" key="5">
    <source>
        <dbReference type="ARBA" id="ARBA00023211"/>
    </source>
</evidence>
<gene>
    <name evidence="9" type="ORF">GCM10022224_081380</name>
</gene>
<evidence type="ECO:0000256" key="4">
    <source>
        <dbReference type="ARBA" id="ARBA00023027"/>
    </source>
</evidence>
<dbReference type="InterPro" id="IPR019802">
    <property type="entry name" value="GlycHydrolase_4_CS"/>
</dbReference>
<proteinExistence type="inferred from homology"/>
<evidence type="ECO:0000256" key="1">
    <source>
        <dbReference type="ARBA" id="ARBA00010141"/>
    </source>
</evidence>
<accession>A0ABP7DHI9</accession>
<dbReference type="InterPro" id="IPR015955">
    <property type="entry name" value="Lactate_DH/Glyco_Ohase_4_C"/>
</dbReference>
<comment type="similarity">
    <text evidence="1 7">Belongs to the glycosyl hydrolase 4 family.</text>
</comment>
<dbReference type="Pfam" id="PF02056">
    <property type="entry name" value="Glyco_hydro_4"/>
    <property type="match status" value="1"/>
</dbReference>
<reference evidence="10" key="1">
    <citation type="journal article" date="2019" name="Int. J. Syst. Evol. Microbiol.">
        <title>The Global Catalogue of Microorganisms (GCM) 10K type strain sequencing project: providing services to taxonomists for standard genome sequencing and annotation.</title>
        <authorList>
            <consortium name="The Broad Institute Genomics Platform"/>
            <consortium name="The Broad Institute Genome Sequencing Center for Infectious Disease"/>
            <person name="Wu L."/>
            <person name="Ma J."/>
        </authorList>
    </citation>
    <scope>NUCLEOTIDE SEQUENCE [LARGE SCALE GENOMIC DNA]</scope>
    <source>
        <strain evidence="10">JCM 16904</strain>
    </source>
</reference>
<keyword evidence="10" id="KW-1185">Reference proteome</keyword>
<evidence type="ECO:0000313" key="10">
    <source>
        <dbReference type="Proteomes" id="UP001500902"/>
    </source>
</evidence>
<evidence type="ECO:0000256" key="7">
    <source>
        <dbReference type="RuleBase" id="RU361152"/>
    </source>
</evidence>
<dbReference type="Gene3D" id="3.40.50.720">
    <property type="entry name" value="NAD(P)-binding Rossmann-like Domain"/>
    <property type="match status" value="1"/>
</dbReference>
<dbReference type="SUPFAM" id="SSF56327">
    <property type="entry name" value="LDH C-terminal domain-like"/>
    <property type="match status" value="1"/>
</dbReference>
<dbReference type="InterPro" id="IPR022616">
    <property type="entry name" value="Glyco_hydro_4_C"/>
</dbReference>
<sequence>MRLAVLGGGGFRVPLVYGALLRDTAKPRVEEVVLYDVSPERLEAVSHVLRGLAAGHDDPPRVHVTTDLDAALRDASFVFSAIRVGGLAGRTADERVALELGLVGQETTGPGGVAYGLRTVPVAVRVAERVAALAPRAWVINFTNPAGMVTEAMRRVLGDRVIGICDTPIGLVRRAARALGLDPARVSPGYVGLNHLGWLCGLTYEGRDVLPRLLADDAALRRVEEARLLGADWVRSLGALPNEYLYYYYFAREAVAAGAGRTRGESLLEQQDRFYAAVRARPGDALAEWRRARQERDASYMAEARDSADAGERDAADLEAGGYEGVALALMAAIARGEPATMILNVRNGAAVPGLPDDAVVEIPCAVDGSGVRPLATSPLPGRFLGLMQQVKAMEQTTIEAALTGSSGLAAAAFALHPLVDSVTTAHRLLDGYRARIPELAAVLPG</sequence>
<dbReference type="RefSeq" id="WP_344891039.1">
    <property type="nucleotide sequence ID" value="NZ_BAAAZP010000172.1"/>
</dbReference>
<evidence type="ECO:0000313" key="9">
    <source>
        <dbReference type="EMBL" id="GAA3703354.1"/>
    </source>
</evidence>
<feature type="domain" description="Glycosyl hydrolase family 4 C-terminal" evidence="8">
    <location>
        <begin position="190"/>
        <end position="420"/>
    </location>
</feature>
<keyword evidence="2" id="KW-0479">Metal-binding</keyword>
<evidence type="ECO:0000256" key="3">
    <source>
        <dbReference type="ARBA" id="ARBA00022801"/>
    </source>
</evidence>
<evidence type="ECO:0000259" key="8">
    <source>
        <dbReference type="Pfam" id="PF11975"/>
    </source>
</evidence>
<dbReference type="InterPro" id="IPR001088">
    <property type="entry name" value="Glyco_hydro_4"/>
</dbReference>
<dbReference type="PRINTS" id="PR00732">
    <property type="entry name" value="GLHYDRLASE4"/>
</dbReference>
<dbReference type="SUPFAM" id="SSF51735">
    <property type="entry name" value="NAD(P)-binding Rossmann-fold domains"/>
    <property type="match status" value="1"/>
</dbReference>
<keyword evidence="6 7" id="KW-0326">Glycosidase</keyword>
<dbReference type="CDD" id="cd05296">
    <property type="entry name" value="GH4_P_beta_glucosidase"/>
    <property type="match status" value="1"/>
</dbReference>
<keyword evidence="3 7" id="KW-0378">Hydrolase</keyword>
<dbReference type="PANTHER" id="PTHR32092:SF5">
    <property type="entry name" value="6-PHOSPHO-BETA-GLUCOSIDASE"/>
    <property type="match status" value="1"/>
</dbReference>
<dbReference type="EMBL" id="BAAAZP010000172">
    <property type="protein sequence ID" value="GAA3703354.1"/>
    <property type="molecule type" value="Genomic_DNA"/>
</dbReference>
<protein>
    <submittedName>
        <fullName evidence="9">6-phospho-beta-glucosidase</fullName>
    </submittedName>
</protein>
<dbReference type="InterPro" id="IPR036291">
    <property type="entry name" value="NAD(P)-bd_dom_sf"/>
</dbReference>
<keyword evidence="5" id="KW-0464">Manganese</keyword>
<dbReference type="Proteomes" id="UP001500902">
    <property type="component" value="Unassembled WGS sequence"/>
</dbReference>
<comment type="caution">
    <text evidence="9">The sequence shown here is derived from an EMBL/GenBank/DDBJ whole genome shotgun (WGS) entry which is preliminary data.</text>
</comment>
<dbReference type="PROSITE" id="PS01324">
    <property type="entry name" value="GLYCOSYL_HYDROL_F4"/>
    <property type="match status" value="1"/>
</dbReference>
<comment type="cofactor">
    <cofactor evidence="7">
        <name>NAD(+)</name>
        <dbReference type="ChEBI" id="CHEBI:57540"/>
    </cofactor>
    <text evidence="7">Binds 1 NAD(+) per subunit.</text>
</comment>
<keyword evidence="4 7" id="KW-0520">NAD</keyword>
<dbReference type="Gene3D" id="3.90.110.10">
    <property type="entry name" value="Lactate dehydrogenase/glycoside hydrolase, family 4, C-terminal"/>
    <property type="match status" value="1"/>
</dbReference>
<name>A0ABP7DHI9_9ACTN</name>
<organism evidence="9 10">
    <name type="scientific">Nonomuraea antimicrobica</name>
    <dbReference type="NCBI Taxonomy" id="561173"/>
    <lineage>
        <taxon>Bacteria</taxon>
        <taxon>Bacillati</taxon>
        <taxon>Actinomycetota</taxon>
        <taxon>Actinomycetes</taxon>
        <taxon>Streptosporangiales</taxon>
        <taxon>Streptosporangiaceae</taxon>
        <taxon>Nonomuraea</taxon>
    </lineage>
</organism>
<evidence type="ECO:0000256" key="2">
    <source>
        <dbReference type="ARBA" id="ARBA00022723"/>
    </source>
</evidence>
<dbReference type="Pfam" id="PF11975">
    <property type="entry name" value="Glyco_hydro_4C"/>
    <property type="match status" value="1"/>
</dbReference>
<dbReference type="PANTHER" id="PTHR32092">
    <property type="entry name" value="6-PHOSPHO-BETA-GLUCOSIDASE-RELATED"/>
    <property type="match status" value="1"/>
</dbReference>
<evidence type="ECO:0000256" key="6">
    <source>
        <dbReference type="ARBA" id="ARBA00023295"/>
    </source>
</evidence>